<evidence type="ECO:0000256" key="12">
    <source>
        <dbReference type="PIRSR" id="PIRSR001589-2"/>
    </source>
</evidence>
<dbReference type="SUPFAM" id="SSF52402">
    <property type="entry name" value="Adenine nucleotide alpha hydrolases-like"/>
    <property type="match status" value="1"/>
</dbReference>
<evidence type="ECO:0000256" key="4">
    <source>
        <dbReference type="ARBA" id="ARBA00022605"/>
    </source>
</evidence>
<protein>
    <recommendedName>
        <fullName evidence="2">asparagine synthase (glutamine-hydrolyzing)</fullName>
        <ecNumber evidence="2">6.3.5.4</ecNumber>
    </recommendedName>
</protein>
<keyword evidence="8 11" id="KW-0315">Glutamine amidotransferase</keyword>
<dbReference type="Gene3D" id="3.40.50.620">
    <property type="entry name" value="HUPs"/>
    <property type="match status" value="1"/>
</dbReference>
<feature type="binding site" evidence="12">
    <location>
        <position position="252"/>
    </location>
    <ligand>
        <name>ATP</name>
        <dbReference type="ChEBI" id="CHEBI:30616"/>
    </ligand>
</feature>
<dbReference type="Proteomes" id="UP000218418">
    <property type="component" value="Chromosome"/>
</dbReference>
<dbReference type="CDD" id="cd00712">
    <property type="entry name" value="AsnB"/>
    <property type="match status" value="1"/>
</dbReference>
<comment type="similarity">
    <text evidence="1">Belongs to the asparagine synthetase family.</text>
</comment>
<evidence type="ECO:0000256" key="10">
    <source>
        <dbReference type="ARBA" id="ARBA00048741"/>
    </source>
</evidence>
<dbReference type="Pfam" id="PF13537">
    <property type="entry name" value="GATase_7"/>
    <property type="match status" value="1"/>
</dbReference>
<evidence type="ECO:0000256" key="9">
    <source>
        <dbReference type="ARBA" id="ARBA00029440"/>
    </source>
</evidence>
<dbReference type="SUPFAM" id="SSF56235">
    <property type="entry name" value="N-terminal nucleophile aminohydrolases (Ntn hydrolases)"/>
    <property type="match status" value="1"/>
</dbReference>
<evidence type="ECO:0000256" key="2">
    <source>
        <dbReference type="ARBA" id="ARBA00012737"/>
    </source>
</evidence>
<evidence type="ECO:0000256" key="7">
    <source>
        <dbReference type="ARBA" id="ARBA00022888"/>
    </source>
</evidence>
<dbReference type="NCBIfam" id="NF006949">
    <property type="entry name" value="PRK09431.1"/>
    <property type="match status" value="1"/>
</dbReference>
<dbReference type="CDD" id="cd01991">
    <property type="entry name" value="Asn_synthase_B_C"/>
    <property type="match status" value="1"/>
</dbReference>
<dbReference type="InterPro" id="IPR014729">
    <property type="entry name" value="Rossmann-like_a/b/a_fold"/>
</dbReference>
<dbReference type="OrthoDB" id="9763290at2"/>
<feature type="active site" description="For GATase activity" evidence="11">
    <location>
        <position position="2"/>
    </location>
</feature>
<dbReference type="InterPro" id="IPR017932">
    <property type="entry name" value="GATase_2_dom"/>
</dbReference>
<dbReference type="AlphaFoldDB" id="A0A1Z4M1N2"/>
<keyword evidence="4 11" id="KW-0028">Amino-acid biosynthesis</keyword>
<dbReference type="EMBL" id="AP018227">
    <property type="protein sequence ID" value="BAY87375.1"/>
    <property type="molecule type" value="Genomic_DNA"/>
</dbReference>
<evidence type="ECO:0000256" key="3">
    <source>
        <dbReference type="ARBA" id="ARBA00022598"/>
    </source>
</evidence>
<dbReference type="PROSITE" id="PS51278">
    <property type="entry name" value="GATASE_TYPE_2"/>
    <property type="match status" value="1"/>
</dbReference>
<dbReference type="PANTHER" id="PTHR11772">
    <property type="entry name" value="ASPARAGINE SYNTHETASE"/>
    <property type="match status" value="1"/>
</dbReference>
<evidence type="ECO:0000313" key="16">
    <source>
        <dbReference type="Proteomes" id="UP000218418"/>
    </source>
</evidence>
<reference evidence="15 16" key="1">
    <citation type="submission" date="2017-06" db="EMBL/GenBank/DDBJ databases">
        <title>Genome sequencing of cyanobaciteial culture collection at National Institute for Environmental Studies (NIES).</title>
        <authorList>
            <person name="Hirose Y."/>
            <person name="Shimura Y."/>
            <person name="Fujisawa T."/>
            <person name="Nakamura Y."/>
            <person name="Kawachi M."/>
        </authorList>
    </citation>
    <scope>NUCLEOTIDE SEQUENCE [LARGE SCALE GENOMIC DNA]</scope>
    <source>
        <strain evidence="15 16">NIES-267</strain>
    </source>
</reference>
<dbReference type="InterPro" id="IPR006426">
    <property type="entry name" value="Asn_synth_AEB"/>
</dbReference>
<dbReference type="EC" id="6.3.5.4" evidence="2"/>
<feature type="site" description="Important for beta-aspartyl-AMP intermediate formation" evidence="13">
    <location>
        <position position="327"/>
    </location>
</feature>
<keyword evidence="3" id="KW-0436">Ligase</keyword>
<keyword evidence="16" id="KW-1185">Reference proteome</keyword>
<dbReference type="InterPro" id="IPR029055">
    <property type="entry name" value="Ntn_hydrolases_N"/>
</dbReference>
<comment type="catalytic activity">
    <reaction evidence="10">
        <text>L-aspartate + L-glutamine + ATP + H2O = L-asparagine + L-glutamate + AMP + diphosphate + H(+)</text>
        <dbReference type="Rhea" id="RHEA:12228"/>
        <dbReference type="ChEBI" id="CHEBI:15377"/>
        <dbReference type="ChEBI" id="CHEBI:15378"/>
        <dbReference type="ChEBI" id="CHEBI:29985"/>
        <dbReference type="ChEBI" id="CHEBI:29991"/>
        <dbReference type="ChEBI" id="CHEBI:30616"/>
        <dbReference type="ChEBI" id="CHEBI:33019"/>
        <dbReference type="ChEBI" id="CHEBI:58048"/>
        <dbReference type="ChEBI" id="CHEBI:58359"/>
        <dbReference type="ChEBI" id="CHEBI:456215"/>
        <dbReference type="EC" id="6.3.5.4"/>
    </reaction>
</comment>
<evidence type="ECO:0000256" key="11">
    <source>
        <dbReference type="PIRSR" id="PIRSR001589-1"/>
    </source>
</evidence>
<feature type="binding site" evidence="12">
    <location>
        <position position="96"/>
    </location>
    <ligand>
        <name>L-glutamine</name>
        <dbReference type="ChEBI" id="CHEBI:58359"/>
    </ligand>
</feature>
<feature type="domain" description="Glutamine amidotransferase type-2" evidence="14">
    <location>
        <begin position="2"/>
        <end position="180"/>
    </location>
</feature>
<gene>
    <name evidence="15" type="primary">asnB_3</name>
    <name evidence="15" type="ORF">NIES267_68970</name>
</gene>
<proteinExistence type="inferred from homology"/>
<dbReference type="InterPro" id="IPR050795">
    <property type="entry name" value="Asn_Synthetase"/>
</dbReference>
<dbReference type="GO" id="GO:0005829">
    <property type="term" value="C:cytosol"/>
    <property type="evidence" value="ECO:0007669"/>
    <property type="project" value="TreeGrafter"/>
</dbReference>
<evidence type="ECO:0000259" key="14">
    <source>
        <dbReference type="PROSITE" id="PS51278"/>
    </source>
</evidence>
<organism evidence="15 16">
    <name type="scientific">Calothrix parasitica NIES-267</name>
    <dbReference type="NCBI Taxonomy" id="1973488"/>
    <lineage>
        <taxon>Bacteria</taxon>
        <taxon>Bacillati</taxon>
        <taxon>Cyanobacteriota</taxon>
        <taxon>Cyanophyceae</taxon>
        <taxon>Nostocales</taxon>
        <taxon>Calotrichaceae</taxon>
        <taxon>Calothrix</taxon>
    </lineage>
</organism>
<comment type="pathway">
    <text evidence="9">Amino-acid biosynthesis.</text>
</comment>
<sequence>MCGITGIWGQNNPILVKSMMDSIAHRGPDAEGIYAPANKSGNLGHRRLSIMDPKGGDQPIYGEVPNRAIIANGEIYNFPQLRSSLQEQSDFQTSSDSEAILRLYEDRGVSAIEELDGMYAFAIADGEKLLVARDPLGIKPLYYGEIEGAWVFASELKAISQHCKNVCEFPPGSYYHSDKGFSTFYSVPDLYPDSNADVEELIARVRQTVEESVIKRLMSDVPLGAFLSGGLDSSIIAAVAKQHKEQLHTFSVGIGDSRDLEAARKVSAHLGTIHHEYIITPEEVNAKLPEIIYYLESFDQDLVRSAIPCYFTSRMAAEYVKVILTGEGADELFAGYTYYKDIPDEDVLHKELRRSVSSLHNINLQRVDRMTMAHAIEGRVPFLDLNMIELGQQIPAKLKLVGEPLVEKWILRKAFEDMLPSEIVWRKKEQFDEGSGTVDMLEELLSNKMTQAQAQEYQAKHPNITLRSPEECFYHNIFVDVFENSEVVSSNVARWSERPV</sequence>
<dbReference type="InterPro" id="IPR001962">
    <property type="entry name" value="Asn_synthase"/>
</dbReference>
<dbReference type="GO" id="GO:0005524">
    <property type="term" value="F:ATP binding"/>
    <property type="evidence" value="ECO:0007669"/>
    <property type="project" value="UniProtKB-KW"/>
</dbReference>
<dbReference type="PANTHER" id="PTHR11772:SF2">
    <property type="entry name" value="ASPARAGINE SYNTHETASE [GLUTAMINE-HYDROLYZING]"/>
    <property type="match status" value="1"/>
</dbReference>
<keyword evidence="6 12" id="KW-0067">ATP-binding</keyword>
<evidence type="ECO:0000256" key="13">
    <source>
        <dbReference type="PIRSR" id="PIRSR001589-3"/>
    </source>
</evidence>
<keyword evidence="7 11" id="KW-0061">Asparagine biosynthesis</keyword>
<dbReference type="GO" id="GO:0004066">
    <property type="term" value="F:asparagine synthase (glutamine-hydrolyzing) activity"/>
    <property type="evidence" value="ECO:0007669"/>
    <property type="project" value="UniProtKB-EC"/>
</dbReference>
<dbReference type="PIRSF" id="PIRSF001589">
    <property type="entry name" value="Asn_synthetase_glu-h"/>
    <property type="match status" value="1"/>
</dbReference>
<evidence type="ECO:0000313" key="15">
    <source>
        <dbReference type="EMBL" id="BAY87375.1"/>
    </source>
</evidence>
<evidence type="ECO:0000256" key="5">
    <source>
        <dbReference type="ARBA" id="ARBA00022741"/>
    </source>
</evidence>
<evidence type="ECO:0000256" key="8">
    <source>
        <dbReference type="ARBA" id="ARBA00022962"/>
    </source>
</evidence>
<dbReference type="Pfam" id="PF00733">
    <property type="entry name" value="Asn_synthase"/>
    <property type="match status" value="2"/>
</dbReference>
<accession>A0A1Z4M1N2</accession>
<name>A0A1Z4M1N2_9CYAN</name>
<dbReference type="NCBIfam" id="TIGR01536">
    <property type="entry name" value="asn_synth_AEB"/>
    <property type="match status" value="1"/>
</dbReference>
<dbReference type="GO" id="GO:0006529">
    <property type="term" value="P:asparagine biosynthetic process"/>
    <property type="evidence" value="ECO:0007669"/>
    <property type="project" value="UniProtKB-KW"/>
</dbReference>
<dbReference type="InterPro" id="IPR033738">
    <property type="entry name" value="AsnB_N"/>
</dbReference>
<evidence type="ECO:0000256" key="6">
    <source>
        <dbReference type="ARBA" id="ARBA00022840"/>
    </source>
</evidence>
<keyword evidence="5 12" id="KW-0547">Nucleotide-binding</keyword>
<dbReference type="Gene3D" id="3.60.20.10">
    <property type="entry name" value="Glutamine Phosphoribosylpyrophosphate, subunit 1, domain 1"/>
    <property type="match status" value="1"/>
</dbReference>
<evidence type="ECO:0000256" key="1">
    <source>
        <dbReference type="ARBA" id="ARBA00005752"/>
    </source>
</evidence>